<sequence>MALPPKGNKYLSIELNGDVLTRSKDNINVPNITYDNKAFDMASEDDSQQNYSHEDAHRTVPCNSQLRLDAVKSIAVSESAANSHQTHKTNEYCPPTASYSSTENGSFFVDRCFQIFDINSSGEISLRFLIGELRSLVYGTQTDKMRFLFNIYNIGGTGQIDASEIYQVLKSCIEESRMHFTNDDLKVINNKLIFKMSHKLYLIMFGLLIAHAQDFWKWFVVPGVVFLLEAISRISWIRSAYMGRTYIESVCLLPSEVTQLVITKPVGFTFKPGDFVYIQIPAIAKYEWHPFTISSAPEQRDTIWLHIRTAGYWTKSLLDYFSRYQYEDAENATDNSATYEVLKKCNLKRRASSIAWAKQKPLKARRIETNMRSRVITKRAKVL</sequence>
<keyword evidence="5" id="KW-1185">Reference proteome</keyword>
<dbReference type="OrthoDB" id="167398at2759"/>
<dbReference type="InterPro" id="IPR017938">
    <property type="entry name" value="Riboflavin_synthase-like_b-brl"/>
</dbReference>
<protein>
    <recommendedName>
        <fullName evidence="6">NADPH oxidase 5</fullName>
    </recommendedName>
</protein>
<dbReference type="InterPro" id="IPR050369">
    <property type="entry name" value="RBOH/FRE"/>
</dbReference>
<dbReference type="InterPro" id="IPR013112">
    <property type="entry name" value="FAD-bd_8"/>
</dbReference>
<gene>
    <name evidence="4" type="ORF">CUNI_LOCUS5160</name>
</gene>
<reference evidence="4" key="1">
    <citation type="submission" date="2021-04" db="EMBL/GenBank/DDBJ databases">
        <authorList>
            <consortium name="Molecular Ecology Group"/>
        </authorList>
    </citation>
    <scope>NUCLEOTIDE SEQUENCE</scope>
</reference>
<dbReference type="PROSITE" id="PS51384">
    <property type="entry name" value="FAD_FR"/>
    <property type="match status" value="1"/>
</dbReference>
<name>A0A8S3YVH9_9EUPU</name>
<dbReference type="Gene3D" id="1.10.238.10">
    <property type="entry name" value="EF-hand"/>
    <property type="match status" value="1"/>
</dbReference>
<dbReference type="PANTHER" id="PTHR11972">
    <property type="entry name" value="NADPH OXIDASE"/>
    <property type="match status" value="1"/>
</dbReference>
<dbReference type="CDD" id="cd06186">
    <property type="entry name" value="NOX_Duox_like_FAD_NADP"/>
    <property type="match status" value="1"/>
</dbReference>
<dbReference type="SUPFAM" id="SSF47473">
    <property type="entry name" value="EF-hand"/>
    <property type="match status" value="1"/>
</dbReference>
<dbReference type="Gene3D" id="2.40.30.10">
    <property type="entry name" value="Translation factors"/>
    <property type="match status" value="1"/>
</dbReference>
<dbReference type="Pfam" id="PF08022">
    <property type="entry name" value="FAD_binding_8"/>
    <property type="match status" value="1"/>
</dbReference>
<feature type="non-terminal residue" evidence="4">
    <location>
        <position position="383"/>
    </location>
</feature>
<dbReference type="InterPro" id="IPR011992">
    <property type="entry name" value="EF-hand-dom_pair"/>
</dbReference>
<dbReference type="EMBL" id="CAJHNH020000742">
    <property type="protein sequence ID" value="CAG5119602.1"/>
    <property type="molecule type" value="Genomic_DNA"/>
</dbReference>
<evidence type="ECO:0008006" key="6">
    <source>
        <dbReference type="Google" id="ProtNLM"/>
    </source>
</evidence>
<evidence type="ECO:0000259" key="2">
    <source>
        <dbReference type="PROSITE" id="PS50222"/>
    </source>
</evidence>
<evidence type="ECO:0000313" key="5">
    <source>
        <dbReference type="Proteomes" id="UP000678393"/>
    </source>
</evidence>
<accession>A0A8S3YVH9</accession>
<dbReference type="InterPro" id="IPR002048">
    <property type="entry name" value="EF_hand_dom"/>
</dbReference>
<keyword evidence="1" id="KW-0560">Oxidoreductase</keyword>
<dbReference type="InterPro" id="IPR017927">
    <property type="entry name" value="FAD-bd_FR_type"/>
</dbReference>
<dbReference type="GO" id="GO:0042554">
    <property type="term" value="P:superoxide anion generation"/>
    <property type="evidence" value="ECO:0007669"/>
    <property type="project" value="TreeGrafter"/>
</dbReference>
<dbReference type="PANTHER" id="PTHR11972:SF58">
    <property type="entry name" value="NADPH OXIDASE 5"/>
    <property type="match status" value="1"/>
</dbReference>
<dbReference type="GO" id="GO:0016175">
    <property type="term" value="F:superoxide-generating NAD(P)H oxidase activity"/>
    <property type="evidence" value="ECO:0007669"/>
    <property type="project" value="TreeGrafter"/>
</dbReference>
<evidence type="ECO:0000259" key="3">
    <source>
        <dbReference type="PROSITE" id="PS51384"/>
    </source>
</evidence>
<dbReference type="SUPFAM" id="SSF63380">
    <property type="entry name" value="Riboflavin synthase domain-like"/>
    <property type="match status" value="1"/>
</dbReference>
<dbReference type="PROSITE" id="PS50222">
    <property type="entry name" value="EF_HAND_2"/>
    <property type="match status" value="1"/>
</dbReference>
<proteinExistence type="predicted"/>
<dbReference type="AlphaFoldDB" id="A0A8S3YVH9"/>
<dbReference type="Proteomes" id="UP000678393">
    <property type="component" value="Unassembled WGS sequence"/>
</dbReference>
<dbReference type="GO" id="GO:0005509">
    <property type="term" value="F:calcium ion binding"/>
    <property type="evidence" value="ECO:0007669"/>
    <property type="project" value="InterPro"/>
</dbReference>
<feature type="domain" description="EF-hand" evidence="2">
    <location>
        <begin position="140"/>
        <end position="175"/>
    </location>
</feature>
<evidence type="ECO:0000313" key="4">
    <source>
        <dbReference type="EMBL" id="CAG5119602.1"/>
    </source>
</evidence>
<dbReference type="FunFam" id="2.40.30.10:FF:000056">
    <property type="entry name" value="NADPH oxidase 5"/>
    <property type="match status" value="1"/>
</dbReference>
<comment type="caution">
    <text evidence="4">The sequence shown here is derived from an EMBL/GenBank/DDBJ whole genome shotgun (WGS) entry which is preliminary data.</text>
</comment>
<feature type="domain" description="FAD-binding FR-type" evidence="3">
    <location>
        <begin position="234"/>
        <end position="357"/>
    </location>
</feature>
<dbReference type="GO" id="GO:0043020">
    <property type="term" value="C:NADPH oxidase complex"/>
    <property type="evidence" value="ECO:0007669"/>
    <property type="project" value="TreeGrafter"/>
</dbReference>
<organism evidence="4 5">
    <name type="scientific">Candidula unifasciata</name>
    <dbReference type="NCBI Taxonomy" id="100452"/>
    <lineage>
        <taxon>Eukaryota</taxon>
        <taxon>Metazoa</taxon>
        <taxon>Spiralia</taxon>
        <taxon>Lophotrochozoa</taxon>
        <taxon>Mollusca</taxon>
        <taxon>Gastropoda</taxon>
        <taxon>Heterobranchia</taxon>
        <taxon>Euthyneura</taxon>
        <taxon>Panpulmonata</taxon>
        <taxon>Eupulmonata</taxon>
        <taxon>Stylommatophora</taxon>
        <taxon>Helicina</taxon>
        <taxon>Helicoidea</taxon>
        <taxon>Geomitridae</taxon>
        <taxon>Candidula</taxon>
    </lineage>
</organism>
<dbReference type="GO" id="GO:0006952">
    <property type="term" value="P:defense response"/>
    <property type="evidence" value="ECO:0007669"/>
    <property type="project" value="TreeGrafter"/>
</dbReference>
<evidence type="ECO:0000256" key="1">
    <source>
        <dbReference type="ARBA" id="ARBA00023002"/>
    </source>
</evidence>